<evidence type="ECO:0000256" key="2">
    <source>
        <dbReference type="ARBA" id="ARBA00004167"/>
    </source>
</evidence>
<dbReference type="AlphaFoldDB" id="A0A8B8NQ79"/>
<evidence type="ECO:0000313" key="18">
    <source>
        <dbReference type="RefSeq" id="XP_030524671.1"/>
    </source>
</evidence>
<protein>
    <recommendedName>
        <fullName evidence="4">RING-type E3 ubiquitin transferase</fullName>
        <ecNumber evidence="4">2.3.2.27</ecNumber>
    </recommendedName>
</protein>
<evidence type="ECO:0000256" key="12">
    <source>
        <dbReference type="ARBA" id="ARBA00022989"/>
    </source>
</evidence>
<dbReference type="GO" id="GO:0016020">
    <property type="term" value="C:membrane"/>
    <property type="evidence" value="ECO:0007669"/>
    <property type="project" value="UniProtKB-SubCell"/>
</dbReference>
<dbReference type="PANTHER" id="PTHR46279:SF12">
    <property type="entry name" value="RING-TYPE E3 UBIQUITIN TRANSFERASE"/>
    <property type="match status" value="1"/>
</dbReference>
<evidence type="ECO:0000256" key="6">
    <source>
        <dbReference type="ARBA" id="ARBA00022692"/>
    </source>
</evidence>
<dbReference type="GO" id="GO:0061630">
    <property type="term" value="F:ubiquitin protein ligase activity"/>
    <property type="evidence" value="ECO:0007669"/>
    <property type="project" value="UniProtKB-EC"/>
</dbReference>
<keyword evidence="9" id="KW-0863">Zinc-finger</keyword>
<evidence type="ECO:0000256" key="8">
    <source>
        <dbReference type="ARBA" id="ARBA00022729"/>
    </source>
</evidence>
<comment type="subcellular location">
    <subcellularLocation>
        <location evidence="2">Membrane</location>
        <topology evidence="2">Single-pass membrane protein</topology>
    </subcellularLocation>
</comment>
<keyword evidence="7" id="KW-0479">Metal-binding</keyword>
<dbReference type="GO" id="GO:0008270">
    <property type="term" value="F:zinc ion binding"/>
    <property type="evidence" value="ECO:0007669"/>
    <property type="project" value="UniProtKB-KW"/>
</dbReference>
<proteinExistence type="inferred from homology"/>
<evidence type="ECO:0000256" key="13">
    <source>
        <dbReference type="ARBA" id="ARBA00023136"/>
    </source>
</evidence>
<dbReference type="EC" id="2.3.2.27" evidence="4"/>
<name>A0A8B8NQ79_9MYRT</name>
<evidence type="ECO:0000256" key="5">
    <source>
        <dbReference type="ARBA" id="ARBA00022679"/>
    </source>
</evidence>
<dbReference type="GO" id="GO:0030247">
    <property type="term" value="F:polysaccharide binding"/>
    <property type="evidence" value="ECO:0007669"/>
    <property type="project" value="InterPro"/>
</dbReference>
<evidence type="ECO:0000256" key="14">
    <source>
        <dbReference type="ARBA" id="ARBA00024209"/>
    </source>
</evidence>
<evidence type="ECO:0000256" key="1">
    <source>
        <dbReference type="ARBA" id="ARBA00000900"/>
    </source>
</evidence>
<comment type="catalytic activity">
    <reaction evidence="1">
        <text>S-ubiquitinyl-[E2 ubiquitin-conjugating enzyme]-L-cysteine + [acceptor protein]-L-lysine = [E2 ubiquitin-conjugating enzyme]-L-cysteine + N(6)-ubiquitinyl-[acceptor protein]-L-lysine.</text>
        <dbReference type="EC" id="2.3.2.27"/>
    </reaction>
</comment>
<keyword evidence="10" id="KW-0833">Ubl conjugation pathway</keyword>
<keyword evidence="11" id="KW-0862">Zinc</keyword>
<keyword evidence="13" id="KW-0472">Membrane</keyword>
<keyword evidence="17" id="KW-1185">Reference proteome</keyword>
<evidence type="ECO:0000256" key="7">
    <source>
        <dbReference type="ARBA" id="ARBA00022723"/>
    </source>
</evidence>
<evidence type="ECO:0000259" key="16">
    <source>
        <dbReference type="Pfam" id="PF13947"/>
    </source>
</evidence>
<dbReference type="Proteomes" id="UP000827889">
    <property type="component" value="Chromosome 9"/>
</dbReference>
<organism evidence="17 18">
    <name type="scientific">Rhodamnia argentea</name>
    <dbReference type="NCBI Taxonomy" id="178133"/>
    <lineage>
        <taxon>Eukaryota</taxon>
        <taxon>Viridiplantae</taxon>
        <taxon>Streptophyta</taxon>
        <taxon>Embryophyta</taxon>
        <taxon>Tracheophyta</taxon>
        <taxon>Spermatophyta</taxon>
        <taxon>Magnoliopsida</taxon>
        <taxon>eudicotyledons</taxon>
        <taxon>Gunneridae</taxon>
        <taxon>Pentapetalae</taxon>
        <taxon>rosids</taxon>
        <taxon>malvids</taxon>
        <taxon>Myrtales</taxon>
        <taxon>Myrtaceae</taxon>
        <taxon>Myrtoideae</taxon>
        <taxon>Myrteae</taxon>
        <taxon>Australasian group</taxon>
        <taxon>Rhodamnia</taxon>
    </lineage>
</organism>
<evidence type="ECO:0000256" key="11">
    <source>
        <dbReference type="ARBA" id="ARBA00022833"/>
    </source>
</evidence>
<dbReference type="InterPro" id="IPR046948">
    <property type="entry name" value="ATL20-22-like"/>
</dbReference>
<feature type="chain" id="PRO_5034434387" description="RING-type E3 ubiquitin transferase" evidence="15">
    <location>
        <begin position="26"/>
        <end position="259"/>
    </location>
</feature>
<keyword evidence="12" id="KW-1133">Transmembrane helix</keyword>
<keyword evidence="8 15" id="KW-0732">Signal</keyword>
<feature type="domain" description="Wall-associated receptor kinase galacturonan-binding" evidence="16">
    <location>
        <begin position="34"/>
        <end position="95"/>
    </location>
</feature>
<evidence type="ECO:0000256" key="3">
    <source>
        <dbReference type="ARBA" id="ARBA00004906"/>
    </source>
</evidence>
<accession>A0A8B8NQ79</accession>
<dbReference type="KEGG" id="rarg:115736919"/>
<sequence>MASSPMASIFLVMVFLSSIFIATEAYRASSRTVQCSHGGPGIQFPFWLEFRQSRDCNSPGFDLLCRGNATVIRFPSYGDLVVKSILYNTRKLNLIDPKSCVPEVFLNLNLSLTPFHYWYAVRNYTYFNCSAPLSNAFKEIPCLSGVGFHVYTVESYLPVPGSCKKIKTVAIPFSYSPYISDNSFGLGLTWDLPGRESFATKGHRHILSIDRGNGKAVLSIGIVIVALVARASVKIYRSRELQKLKKEQELEAQKLLADS</sequence>
<feature type="signal peptide" evidence="15">
    <location>
        <begin position="1"/>
        <end position="25"/>
    </location>
</feature>
<evidence type="ECO:0000256" key="15">
    <source>
        <dbReference type="SAM" id="SignalP"/>
    </source>
</evidence>
<dbReference type="RefSeq" id="XP_030524671.1">
    <property type="nucleotide sequence ID" value="XM_030668811.2"/>
</dbReference>
<keyword evidence="6" id="KW-0812">Transmembrane</keyword>
<keyword evidence="5" id="KW-0808">Transferase</keyword>
<evidence type="ECO:0000256" key="9">
    <source>
        <dbReference type="ARBA" id="ARBA00022771"/>
    </source>
</evidence>
<dbReference type="GeneID" id="115736919"/>
<dbReference type="PANTHER" id="PTHR46279">
    <property type="entry name" value="RING/U-BOX SUPERFAMILY PROTEIN"/>
    <property type="match status" value="1"/>
</dbReference>
<evidence type="ECO:0000256" key="4">
    <source>
        <dbReference type="ARBA" id="ARBA00012483"/>
    </source>
</evidence>
<gene>
    <name evidence="18" type="primary">LOC115736919</name>
</gene>
<reference evidence="18" key="1">
    <citation type="submission" date="2025-08" db="UniProtKB">
        <authorList>
            <consortium name="RefSeq"/>
        </authorList>
    </citation>
    <scope>IDENTIFICATION</scope>
    <source>
        <tissue evidence="18">Leaf</tissue>
    </source>
</reference>
<dbReference type="OrthoDB" id="1641101at2759"/>
<comment type="pathway">
    <text evidence="3">Protein modification; protein ubiquitination.</text>
</comment>
<comment type="similarity">
    <text evidence="14">Belongs to the RING-type zinc finger family. ATL subfamily.</text>
</comment>
<dbReference type="Pfam" id="PF13947">
    <property type="entry name" value="GUB_WAK_bind"/>
    <property type="match status" value="1"/>
</dbReference>
<dbReference type="InterPro" id="IPR025287">
    <property type="entry name" value="WAK_GUB"/>
</dbReference>
<evidence type="ECO:0000256" key="10">
    <source>
        <dbReference type="ARBA" id="ARBA00022786"/>
    </source>
</evidence>
<evidence type="ECO:0000313" key="17">
    <source>
        <dbReference type="Proteomes" id="UP000827889"/>
    </source>
</evidence>